<keyword evidence="2" id="KW-0276">Fatty acid metabolism</keyword>
<dbReference type="RefSeq" id="WP_068371062.1">
    <property type="nucleotide sequence ID" value="NZ_LBNE01000006.1"/>
</dbReference>
<dbReference type="STRING" id="206506.AAV32_09880"/>
<dbReference type="GO" id="GO:0003857">
    <property type="term" value="F:(3S)-3-hydroxyacyl-CoA dehydrogenase (NAD+) activity"/>
    <property type="evidence" value="ECO:0007669"/>
    <property type="project" value="UniProtKB-EC"/>
</dbReference>
<evidence type="ECO:0000256" key="8">
    <source>
        <dbReference type="SAM" id="MobiDB-lite"/>
    </source>
</evidence>
<dbReference type="Pfam" id="PF00378">
    <property type="entry name" value="ECH_1"/>
    <property type="match status" value="1"/>
</dbReference>
<feature type="region of interest" description="Disordered" evidence="8">
    <location>
        <begin position="418"/>
        <end position="437"/>
    </location>
</feature>
<dbReference type="SUPFAM" id="SSF48179">
    <property type="entry name" value="6-phosphogluconate dehydrogenase C-terminal domain-like"/>
    <property type="match status" value="2"/>
</dbReference>
<feature type="domain" description="3-hydroxyacyl-CoA dehydrogenase NAD binding" evidence="10">
    <location>
        <begin position="9"/>
        <end position="189"/>
    </location>
</feature>
<dbReference type="Pfam" id="PF00725">
    <property type="entry name" value="3HCDH"/>
    <property type="match status" value="1"/>
</dbReference>
<dbReference type="InterPro" id="IPR029045">
    <property type="entry name" value="ClpP/crotonase-like_dom_sf"/>
</dbReference>
<evidence type="ECO:0000256" key="5">
    <source>
        <dbReference type="ARBA" id="ARBA00023027"/>
    </source>
</evidence>
<evidence type="ECO:0000313" key="12">
    <source>
        <dbReference type="Proteomes" id="UP000078084"/>
    </source>
</evidence>
<organism evidence="11 12">
    <name type="scientific">Kerstersia gyiorum</name>
    <dbReference type="NCBI Taxonomy" id="206506"/>
    <lineage>
        <taxon>Bacteria</taxon>
        <taxon>Pseudomonadati</taxon>
        <taxon>Pseudomonadota</taxon>
        <taxon>Betaproteobacteria</taxon>
        <taxon>Burkholderiales</taxon>
        <taxon>Alcaligenaceae</taxon>
        <taxon>Kerstersia</taxon>
    </lineage>
</organism>
<evidence type="ECO:0000256" key="7">
    <source>
        <dbReference type="ARBA" id="ARBA00049556"/>
    </source>
</evidence>
<dbReference type="SUPFAM" id="SSF52096">
    <property type="entry name" value="ClpP/crotonase"/>
    <property type="match status" value="1"/>
</dbReference>
<dbReference type="InterPro" id="IPR008927">
    <property type="entry name" value="6-PGluconate_DH-like_C_sf"/>
</dbReference>
<reference evidence="11 12" key="1">
    <citation type="submission" date="2015-04" db="EMBL/GenBank/DDBJ databases">
        <title>Genome sequence of Kerstersia gyiorum CG1.</title>
        <authorList>
            <person name="Greninger A.L."/>
            <person name="Kozyreva V."/>
            <person name="Chaturvedi V."/>
        </authorList>
    </citation>
    <scope>NUCLEOTIDE SEQUENCE [LARGE SCALE GENOMIC DNA]</scope>
    <source>
        <strain evidence="11 12">CG1</strain>
    </source>
</reference>
<evidence type="ECO:0000256" key="1">
    <source>
        <dbReference type="ARBA" id="ARBA00005005"/>
    </source>
</evidence>
<dbReference type="CDD" id="cd06558">
    <property type="entry name" value="crotonase-like"/>
    <property type="match status" value="1"/>
</dbReference>
<name>A0A171KRJ6_9BURK</name>
<sequence length="799" mass="86206">MSKFNIKRAAVLGAGVMGAQIAAHLANAGIPVLLYDLTAKEGDPSGISLKALAGLKKLEPAPLASPASLAYITPVNYDQHLDQLSSCDLVIEAIAERLDWKNDLYRRVAPHIGPQTILASNTSGLSIASLAQVLPEALRPRFCGVHFFNPPRYMKLVELVAIPETSPEVLDNLESWLTTRMGKGVIRALDTPNFIANRVGVFSLLAAMHHTTRLGLGFDEVDALTGPLIGRPKSATYRTADVVGLDTLAHVINTLRDGGSDDPWHAYFQAPDWLQGLIEQGALGQKSGRGVYRKVGREIQVLDLAQGDYRPSAGKVADEVAAILKQRDPAERLRALRASAHPQARFLWAVLRDTFHYSAFHLGGIAANARDLDLAIRWGFGWALGPLETWQAAGWNEIAQAIEADIAGGESMSTAPLPQWAQEPGRRGVHTSEGSYSAREHRIEAPSSLPVYRRQLFPERVLGGQNPAAAQVQETLWENDGVRLWRLPEVDAGVAILSFKSKMHTIGDEVLEGVLQAVALAEQTSDALVLWHEPPFAVGANLKQVAEAAAAGEFERLEQTVAKFQQASLSLHYAQVPTVAAVQGMALGGGCEFTMHATARVFALESYVGLVEAGVGLIPAGGGSKAFAVRAAWLAAQTETPAEVFPYLQPAFRNIAMGQVSKSALQAIEAGFGVPTDTVIFHPDELLWTALRRARALAEIGHRVPARPGQVIVAGRSGIANFDMQLVNMLEGGMISPHDYKVAHSAAVALCGGDVDTGVKVDEDWLLAVERREFMALLRTPETLARIRHTLETGKPLRN</sequence>
<evidence type="ECO:0000256" key="3">
    <source>
        <dbReference type="ARBA" id="ARBA00022963"/>
    </source>
</evidence>
<evidence type="ECO:0000256" key="4">
    <source>
        <dbReference type="ARBA" id="ARBA00023002"/>
    </source>
</evidence>
<dbReference type="InterPro" id="IPR006176">
    <property type="entry name" value="3-OHacyl-CoA_DH_NAD-bd"/>
</dbReference>
<dbReference type="InterPro" id="IPR036291">
    <property type="entry name" value="NAD(P)-bd_dom_sf"/>
</dbReference>
<dbReference type="InterPro" id="IPR001753">
    <property type="entry name" value="Enoyl-CoA_hydra/iso"/>
</dbReference>
<dbReference type="GO" id="GO:0006635">
    <property type="term" value="P:fatty acid beta-oxidation"/>
    <property type="evidence" value="ECO:0007669"/>
    <property type="project" value="UniProtKB-UniPathway"/>
</dbReference>
<gene>
    <name evidence="11" type="ORF">AAV32_09880</name>
</gene>
<keyword evidence="3" id="KW-0442">Lipid degradation</keyword>
<dbReference type="GO" id="GO:0070403">
    <property type="term" value="F:NAD+ binding"/>
    <property type="evidence" value="ECO:0007669"/>
    <property type="project" value="InterPro"/>
</dbReference>
<comment type="caution">
    <text evidence="11">The sequence shown here is derived from an EMBL/GenBank/DDBJ whole genome shotgun (WGS) entry which is preliminary data.</text>
</comment>
<dbReference type="PATRIC" id="fig|206506.3.peg.2114"/>
<dbReference type="SUPFAM" id="SSF51735">
    <property type="entry name" value="NAD(P)-binding Rossmann-fold domains"/>
    <property type="match status" value="1"/>
</dbReference>
<dbReference type="Gene3D" id="3.40.50.720">
    <property type="entry name" value="NAD(P)-binding Rossmann-like Domain"/>
    <property type="match status" value="1"/>
</dbReference>
<dbReference type="InterPro" id="IPR006108">
    <property type="entry name" value="3HC_DH_C"/>
</dbReference>
<dbReference type="PANTHER" id="PTHR48075">
    <property type="entry name" value="3-HYDROXYACYL-COA DEHYDROGENASE FAMILY PROTEIN"/>
    <property type="match status" value="1"/>
</dbReference>
<dbReference type="EMBL" id="LBNE01000006">
    <property type="protein sequence ID" value="KKO71513.1"/>
    <property type="molecule type" value="Genomic_DNA"/>
</dbReference>
<dbReference type="AlphaFoldDB" id="A0A171KRJ6"/>
<comment type="pathway">
    <text evidence="1">Lipid metabolism; fatty acid beta-oxidation.</text>
</comment>
<dbReference type="Proteomes" id="UP000078084">
    <property type="component" value="Unassembled WGS sequence"/>
</dbReference>
<feature type="domain" description="3-hydroxyacyl-CoA dehydrogenase C-terminal" evidence="9">
    <location>
        <begin position="194"/>
        <end position="293"/>
    </location>
</feature>
<protein>
    <submittedName>
        <fullName evidence="11">3-hydroxyacyl-CoA dehydrogenase</fullName>
    </submittedName>
</protein>
<accession>A0A171KRJ6</accession>
<dbReference type="PANTHER" id="PTHR48075:SF7">
    <property type="entry name" value="3-HYDROXYACYL-COA DEHYDROGENASE-RELATED"/>
    <property type="match status" value="1"/>
</dbReference>
<dbReference type="Gene3D" id="3.90.226.10">
    <property type="entry name" value="2-enoyl-CoA Hydratase, Chain A, domain 1"/>
    <property type="match status" value="1"/>
</dbReference>
<dbReference type="Pfam" id="PF02737">
    <property type="entry name" value="3HCDH_N"/>
    <property type="match status" value="1"/>
</dbReference>
<keyword evidence="4" id="KW-0560">Oxidoreductase</keyword>
<keyword evidence="6" id="KW-0443">Lipid metabolism</keyword>
<evidence type="ECO:0000259" key="9">
    <source>
        <dbReference type="Pfam" id="PF00725"/>
    </source>
</evidence>
<dbReference type="Gene3D" id="1.10.1040.50">
    <property type="match status" value="1"/>
</dbReference>
<dbReference type="UniPathway" id="UPA00659"/>
<keyword evidence="5" id="KW-0520">NAD</keyword>
<proteinExistence type="predicted"/>
<comment type="catalytic activity">
    <reaction evidence="7">
        <text>a (3S)-3-hydroxyacyl-CoA + NAD(+) = a 3-oxoacyl-CoA + NADH + H(+)</text>
        <dbReference type="Rhea" id="RHEA:22432"/>
        <dbReference type="ChEBI" id="CHEBI:15378"/>
        <dbReference type="ChEBI" id="CHEBI:57318"/>
        <dbReference type="ChEBI" id="CHEBI:57540"/>
        <dbReference type="ChEBI" id="CHEBI:57945"/>
        <dbReference type="ChEBI" id="CHEBI:90726"/>
        <dbReference type="EC" id="1.1.1.35"/>
    </reaction>
</comment>
<evidence type="ECO:0000259" key="10">
    <source>
        <dbReference type="Pfam" id="PF02737"/>
    </source>
</evidence>
<evidence type="ECO:0000256" key="2">
    <source>
        <dbReference type="ARBA" id="ARBA00022832"/>
    </source>
</evidence>
<evidence type="ECO:0000313" key="11">
    <source>
        <dbReference type="EMBL" id="KKO71513.1"/>
    </source>
</evidence>
<evidence type="ECO:0000256" key="6">
    <source>
        <dbReference type="ARBA" id="ARBA00023098"/>
    </source>
</evidence>
<keyword evidence="12" id="KW-1185">Reference proteome</keyword>